<dbReference type="EMBL" id="ANJA01000978">
    <property type="protein sequence ID" value="ETO80685.1"/>
    <property type="molecule type" value="Genomic_DNA"/>
</dbReference>
<evidence type="ECO:0000313" key="2">
    <source>
        <dbReference type="Proteomes" id="UP000028582"/>
    </source>
</evidence>
<accession>A0A081AP74</accession>
<comment type="caution">
    <text evidence="1">The sequence shown here is derived from an EMBL/GenBank/DDBJ whole genome shotgun (WGS) entry which is preliminary data.</text>
</comment>
<dbReference type="AlphaFoldDB" id="A0A081AP74"/>
<reference evidence="1 2" key="1">
    <citation type="submission" date="2013-11" db="EMBL/GenBank/DDBJ databases">
        <title>The Genome Sequence of Phytophthora parasitica P1976.</title>
        <authorList>
            <consortium name="The Broad Institute Genomics Platform"/>
            <person name="Russ C."/>
            <person name="Tyler B."/>
            <person name="Panabieres F."/>
            <person name="Shan W."/>
            <person name="Tripathy S."/>
            <person name="Grunwald N."/>
            <person name="Machado M."/>
            <person name="Johnson C.S."/>
            <person name="Walker B."/>
            <person name="Young S."/>
            <person name="Zeng Q."/>
            <person name="Gargeya S."/>
            <person name="Fitzgerald M."/>
            <person name="Haas B."/>
            <person name="Abouelleil A."/>
            <person name="Allen A.W."/>
            <person name="Alvarado L."/>
            <person name="Arachchi H.M."/>
            <person name="Berlin A.M."/>
            <person name="Chapman S.B."/>
            <person name="Gainer-Dewar J."/>
            <person name="Goldberg J."/>
            <person name="Griggs A."/>
            <person name="Gujja S."/>
            <person name="Hansen M."/>
            <person name="Howarth C."/>
            <person name="Imamovic A."/>
            <person name="Ireland A."/>
            <person name="Larimer J."/>
            <person name="McCowan C."/>
            <person name="Murphy C."/>
            <person name="Pearson M."/>
            <person name="Poon T.W."/>
            <person name="Priest M."/>
            <person name="Roberts A."/>
            <person name="Saif S."/>
            <person name="Shea T."/>
            <person name="Sisk P."/>
            <person name="Sykes S."/>
            <person name="Wortman J."/>
            <person name="Nusbaum C."/>
            <person name="Birren B."/>
        </authorList>
    </citation>
    <scope>NUCLEOTIDE SEQUENCE [LARGE SCALE GENOMIC DNA]</scope>
    <source>
        <strain evidence="1 2">P1976</strain>
    </source>
</reference>
<protein>
    <submittedName>
        <fullName evidence="1">Uncharacterized protein</fullName>
    </submittedName>
</protein>
<sequence length="66" mass="7522">MPKRIAWRDTALHVDEAKAAVLDELKAFDITKNNALTCRVCVDSEHKMRYRLLECSSETCAEASEH</sequence>
<gene>
    <name evidence="1" type="ORF">F444_04880</name>
</gene>
<organism evidence="1 2">
    <name type="scientific">Phytophthora nicotianae P1976</name>
    <dbReference type="NCBI Taxonomy" id="1317066"/>
    <lineage>
        <taxon>Eukaryota</taxon>
        <taxon>Sar</taxon>
        <taxon>Stramenopiles</taxon>
        <taxon>Oomycota</taxon>
        <taxon>Peronosporomycetes</taxon>
        <taxon>Peronosporales</taxon>
        <taxon>Peronosporaceae</taxon>
        <taxon>Phytophthora</taxon>
    </lineage>
</organism>
<dbReference type="OrthoDB" id="139641at2759"/>
<name>A0A081AP74_PHYNI</name>
<evidence type="ECO:0000313" key="1">
    <source>
        <dbReference type="EMBL" id="ETO80685.1"/>
    </source>
</evidence>
<proteinExistence type="predicted"/>
<dbReference type="Proteomes" id="UP000028582">
    <property type="component" value="Unassembled WGS sequence"/>
</dbReference>